<reference evidence="2" key="2">
    <citation type="journal article" date="2015" name="Data Brief">
        <title>Shoot transcriptome of the giant reed, Arundo donax.</title>
        <authorList>
            <person name="Barrero R.A."/>
            <person name="Guerrero F.D."/>
            <person name="Moolhuijzen P."/>
            <person name="Goolsby J.A."/>
            <person name="Tidwell J."/>
            <person name="Bellgard S.E."/>
            <person name="Bellgard M.I."/>
        </authorList>
    </citation>
    <scope>NUCLEOTIDE SEQUENCE</scope>
    <source>
        <tissue evidence="2">Shoot tissue taken approximately 20 cm above the soil surface</tissue>
    </source>
</reference>
<feature type="region of interest" description="Disordered" evidence="1">
    <location>
        <begin position="1"/>
        <end position="26"/>
    </location>
</feature>
<evidence type="ECO:0000313" key="2">
    <source>
        <dbReference type="EMBL" id="JAE16287.1"/>
    </source>
</evidence>
<name>A0A0A9FVJ7_ARUDO</name>
<sequence length="100" mass="11469">MMPVQIQRAAGGGNPLGHRWRESSKRPCRPAHLHLRRHQGGTMVVEQHTTSTSITCCMQIRDHDEPFTTPERVQRARFAKKRPAPPSNYLRWLRAAPGKH</sequence>
<reference evidence="2" key="1">
    <citation type="submission" date="2014-09" db="EMBL/GenBank/DDBJ databases">
        <authorList>
            <person name="Magalhaes I.L.F."/>
            <person name="Oliveira U."/>
            <person name="Santos F.R."/>
            <person name="Vidigal T.H.D.A."/>
            <person name="Brescovit A.D."/>
            <person name="Santos A.J."/>
        </authorList>
    </citation>
    <scope>NUCLEOTIDE SEQUENCE</scope>
    <source>
        <tissue evidence="2">Shoot tissue taken approximately 20 cm above the soil surface</tissue>
    </source>
</reference>
<dbReference type="AlphaFoldDB" id="A0A0A9FVJ7"/>
<organism evidence="2">
    <name type="scientific">Arundo donax</name>
    <name type="common">Giant reed</name>
    <name type="synonym">Donax arundinaceus</name>
    <dbReference type="NCBI Taxonomy" id="35708"/>
    <lineage>
        <taxon>Eukaryota</taxon>
        <taxon>Viridiplantae</taxon>
        <taxon>Streptophyta</taxon>
        <taxon>Embryophyta</taxon>
        <taxon>Tracheophyta</taxon>
        <taxon>Spermatophyta</taxon>
        <taxon>Magnoliopsida</taxon>
        <taxon>Liliopsida</taxon>
        <taxon>Poales</taxon>
        <taxon>Poaceae</taxon>
        <taxon>PACMAD clade</taxon>
        <taxon>Arundinoideae</taxon>
        <taxon>Arundineae</taxon>
        <taxon>Arundo</taxon>
    </lineage>
</organism>
<accession>A0A0A9FVJ7</accession>
<dbReference type="EMBL" id="GBRH01181609">
    <property type="protein sequence ID" value="JAE16287.1"/>
    <property type="molecule type" value="Transcribed_RNA"/>
</dbReference>
<protein>
    <submittedName>
        <fullName evidence="2">Uncharacterized protein</fullName>
    </submittedName>
</protein>
<evidence type="ECO:0000256" key="1">
    <source>
        <dbReference type="SAM" id="MobiDB-lite"/>
    </source>
</evidence>
<proteinExistence type="predicted"/>